<gene>
    <name evidence="2" type="primary">lutA_3</name>
    <name evidence="2" type="ORF">MOMUL_16900</name>
</gene>
<sequence>MALELKAESRDYRLPQTLEVIRGNIVKYGNPLGLKGNEVAGWARDLNLPRQGDVLLYTGGEYQLVPYIDSLVDMLTRMNQGSVGFSLMMGVRNLIDRVGINPEKIVAGVRSRDRERYRDVSRKAALVLQEMGLKICYLGEEEIYSGALLYEYGFVGDLRQHARKVAELINSTGARTIICLSPHSAEIFKLIYPQLVENFNYEVKTFLEAVYDLVKDAPGRLPTGFSGNVTVHDSCRMARELGITEEIRDILSKMEGVTLIEPELNRRWTTCCGGPGKVLFPELSGKIAARRVGELVATNADLVITFCPYCLAALDKGRREGQKNIQLEDFIEFLYRGIAK</sequence>
<organism evidence="2 3">
    <name type="scientific">Moorella mulderi DSM 14980</name>
    <dbReference type="NCBI Taxonomy" id="1122241"/>
    <lineage>
        <taxon>Bacteria</taxon>
        <taxon>Bacillati</taxon>
        <taxon>Bacillota</taxon>
        <taxon>Clostridia</taxon>
        <taxon>Neomoorellales</taxon>
        <taxon>Neomoorellaceae</taxon>
        <taxon>Neomoorella</taxon>
    </lineage>
</organism>
<dbReference type="PANTHER" id="PTHR43255">
    <property type="entry name" value="IRON-SULFUR-BINDING OXIDOREDUCTASE FADF-RELATED-RELATED"/>
    <property type="match status" value="1"/>
</dbReference>
<dbReference type="Pfam" id="PF02754">
    <property type="entry name" value="CCG"/>
    <property type="match status" value="1"/>
</dbReference>
<protein>
    <submittedName>
        <fullName evidence="2">Lactate utilization protein A</fullName>
    </submittedName>
</protein>
<dbReference type="RefSeq" id="WP_062283924.1">
    <property type="nucleotide sequence ID" value="NZ_LTBC01000005.1"/>
</dbReference>
<dbReference type="OrthoDB" id="5412852at2"/>
<dbReference type="GO" id="GO:0016491">
    <property type="term" value="F:oxidoreductase activity"/>
    <property type="evidence" value="ECO:0007669"/>
    <property type="project" value="UniProtKB-ARBA"/>
</dbReference>
<evidence type="ECO:0000259" key="1">
    <source>
        <dbReference type="Pfam" id="PF02754"/>
    </source>
</evidence>
<feature type="domain" description="Cysteine-rich" evidence="1">
    <location>
        <begin position="229"/>
        <end position="315"/>
    </location>
</feature>
<dbReference type="EMBL" id="LTBC01000005">
    <property type="protein sequence ID" value="KYH32115.1"/>
    <property type="molecule type" value="Genomic_DNA"/>
</dbReference>
<keyword evidence="3" id="KW-1185">Reference proteome</keyword>
<dbReference type="InterPro" id="IPR004017">
    <property type="entry name" value="Cys_rich_dom"/>
</dbReference>
<dbReference type="InterPro" id="IPR051460">
    <property type="entry name" value="HdrC_iron-sulfur_subunit"/>
</dbReference>
<dbReference type="PATRIC" id="fig|1122241.3.peg.1782"/>
<accession>A0A151AWU4</accession>
<comment type="caution">
    <text evidence="2">The sequence shown here is derived from an EMBL/GenBank/DDBJ whole genome shotgun (WGS) entry which is preliminary data.</text>
</comment>
<proteinExistence type="predicted"/>
<dbReference type="AlphaFoldDB" id="A0A151AWU4"/>
<evidence type="ECO:0000313" key="3">
    <source>
        <dbReference type="Proteomes" id="UP000075670"/>
    </source>
</evidence>
<dbReference type="GO" id="GO:0005886">
    <property type="term" value="C:plasma membrane"/>
    <property type="evidence" value="ECO:0007669"/>
    <property type="project" value="TreeGrafter"/>
</dbReference>
<dbReference type="Proteomes" id="UP000075670">
    <property type="component" value="Unassembled WGS sequence"/>
</dbReference>
<evidence type="ECO:0000313" key="2">
    <source>
        <dbReference type="EMBL" id="KYH32115.1"/>
    </source>
</evidence>
<reference evidence="2 3" key="1">
    <citation type="submission" date="2016-02" db="EMBL/GenBank/DDBJ databases">
        <title>Genome sequence of Moorella mulderi DSM 14980.</title>
        <authorList>
            <person name="Poehlein A."/>
            <person name="Daniel R."/>
        </authorList>
    </citation>
    <scope>NUCLEOTIDE SEQUENCE [LARGE SCALE GENOMIC DNA]</scope>
    <source>
        <strain evidence="2 3">DSM 14980</strain>
    </source>
</reference>
<name>A0A151AWU4_9FIRM</name>
<dbReference type="PANTHER" id="PTHR43255:SF2">
    <property type="entry name" value="HETERODISULFIDE REDUCTASE RELATED PROTEIN"/>
    <property type="match status" value="1"/>
</dbReference>